<dbReference type="NCBIfam" id="TIGR04370">
    <property type="entry name" value="glyco_rpt_poly"/>
    <property type="match status" value="1"/>
</dbReference>
<evidence type="ECO:0000256" key="1">
    <source>
        <dbReference type="SAM" id="Phobius"/>
    </source>
</evidence>
<evidence type="ECO:0000313" key="4">
    <source>
        <dbReference type="Proteomes" id="UP001156701"/>
    </source>
</evidence>
<comment type="caution">
    <text evidence="2">The sequence shown here is derived from an EMBL/GenBank/DDBJ whole genome shotgun (WGS) entry which is preliminary data.</text>
</comment>
<organism evidence="2 4">
    <name type="scientific">Providencia huashanensis</name>
    <dbReference type="NCBI Taxonomy" id="3037798"/>
    <lineage>
        <taxon>Bacteria</taxon>
        <taxon>Pseudomonadati</taxon>
        <taxon>Pseudomonadota</taxon>
        <taxon>Gammaproteobacteria</taxon>
        <taxon>Enterobacterales</taxon>
        <taxon>Morganellaceae</taxon>
        <taxon>Providencia</taxon>
    </lineage>
</organism>
<feature type="transmembrane region" description="Helical" evidence="1">
    <location>
        <begin position="6"/>
        <end position="21"/>
    </location>
</feature>
<protein>
    <submittedName>
        <fullName evidence="2">O-antigen ligase</fullName>
    </submittedName>
    <submittedName>
        <fullName evidence="3">O-antigen polymerase</fullName>
    </submittedName>
</protein>
<feature type="transmembrane region" description="Helical" evidence="1">
    <location>
        <begin position="97"/>
        <end position="116"/>
    </location>
</feature>
<keyword evidence="1" id="KW-0812">Transmembrane</keyword>
<feature type="transmembrane region" description="Helical" evidence="1">
    <location>
        <begin position="381"/>
        <end position="399"/>
    </location>
</feature>
<dbReference type="GO" id="GO:0016874">
    <property type="term" value="F:ligase activity"/>
    <property type="evidence" value="ECO:0007669"/>
    <property type="project" value="UniProtKB-KW"/>
</dbReference>
<keyword evidence="1" id="KW-1133">Transmembrane helix</keyword>
<dbReference type="Proteomes" id="UP001156701">
    <property type="component" value="Unassembled WGS sequence"/>
</dbReference>
<keyword evidence="2" id="KW-0436">Ligase</keyword>
<feature type="transmembrane region" description="Helical" evidence="1">
    <location>
        <begin position="330"/>
        <end position="350"/>
    </location>
</feature>
<dbReference type="Proteomes" id="UP001176478">
    <property type="component" value="Unassembled WGS sequence"/>
</dbReference>
<feature type="transmembrane region" description="Helical" evidence="1">
    <location>
        <begin position="28"/>
        <end position="47"/>
    </location>
</feature>
<dbReference type="EMBL" id="JARRYG010000007">
    <property type="protein sequence ID" value="MDG4696236.1"/>
    <property type="molecule type" value="Genomic_DNA"/>
</dbReference>
<feature type="transmembrane region" description="Helical" evidence="1">
    <location>
        <begin position="198"/>
        <end position="215"/>
    </location>
</feature>
<evidence type="ECO:0000313" key="2">
    <source>
        <dbReference type="EMBL" id="MDG4696236.1"/>
    </source>
</evidence>
<proteinExistence type="predicted"/>
<feature type="transmembrane region" description="Helical" evidence="1">
    <location>
        <begin position="222"/>
        <end position="240"/>
    </location>
</feature>
<feature type="transmembrane region" description="Helical" evidence="1">
    <location>
        <begin position="59"/>
        <end position="77"/>
    </location>
</feature>
<keyword evidence="1" id="KW-0472">Membrane</keyword>
<dbReference type="EMBL" id="JAUQTG010000007">
    <property type="protein sequence ID" value="MDO7857277.1"/>
    <property type="molecule type" value="Genomic_DNA"/>
</dbReference>
<feature type="transmembrane region" description="Helical" evidence="1">
    <location>
        <begin position="174"/>
        <end position="192"/>
    </location>
</feature>
<accession>A0AA42FGR0</accession>
<reference evidence="2" key="1">
    <citation type="submission" date="2023-03" db="EMBL/GenBank/DDBJ databases">
        <title>a new species belonging to Providencia genus.</title>
        <authorList>
            <person name="Yang W."/>
            <person name="Hu F."/>
            <person name="Shen S."/>
            <person name="Ding L."/>
            <person name="Yin D."/>
        </authorList>
    </citation>
    <scope>NUCLEOTIDE SEQUENCE</scope>
    <source>
        <strain evidence="2">CRE-3FA-0001</strain>
    </source>
</reference>
<gene>
    <name evidence="2" type="ORF">P7V44_08290</name>
    <name evidence="3" type="ORF">Q5E86_13160</name>
</gene>
<dbReference type="RefSeq" id="WP_278030701.1">
    <property type="nucleotide sequence ID" value="NZ_JARRYG010000007.1"/>
</dbReference>
<evidence type="ECO:0000313" key="3">
    <source>
        <dbReference type="EMBL" id="MDO7857277.1"/>
    </source>
</evidence>
<keyword evidence="5" id="KW-1185">Reference proteome</keyword>
<dbReference type="AlphaFoldDB" id="A0AA42FGR0"/>
<feature type="transmembrane region" description="Helical" evidence="1">
    <location>
        <begin position="144"/>
        <end position="162"/>
    </location>
</feature>
<reference evidence="3" key="3">
    <citation type="journal article" date="2024" name="Int. J. Antimicrob. Agents">
        <title>Identification of a novel Providencia species showing multi-drug-resistant in three patients with hospital-acquired infection.</title>
        <authorList>
            <person name="Yang W."/>
            <person name="Chen J."/>
            <person name="Yang F."/>
            <person name="Ji P."/>
            <person name="Shen S."/>
            <person name="Yin D."/>
            <person name="Hu F."/>
        </authorList>
    </citation>
    <scope>NUCLEOTIDE SEQUENCE</scope>
    <source>
        <strain evidence="3">CRE-138-0111</strain>
    </source>
</reference>
<name>A0AA42FGR0_9GAMM</name>
<sequence>MISIIYLILAITFYFLIYVKSKDKLHPLGIGVLLWFLACSLSSYDVFFDSNLQVHLSTETHICMLLAGFFYSIPFIFSKKRNKELFITQRIYFSSTYILVFNLLLCLTIIAFFIRFRTEISNPALFTKEAMGDLKSTIPDALPGLHYIELLTPYLAILAYLEMRMSLHIRRKRYILLVAYIFYSIITAILYKVSRGELLIFVLGYLYIFFSCNLKQKNFNKIIILSVFIAIFIFVGITRISDESRVSTQFGSGTLNTIFSQFYTYIAMNFQNLNSIVSSTTEPTYIWGSLKFFLRPFFSNEYDMNELGLLDDSVLFFNAKTFLYYFYNDLGIAGVILYPLIIGLILQAFYNAYCKDIKYLAMLAPLMKAIVFMFFGNYFFGELVLLTPYFIVFLFISMMQTKNESTSKNTN</sequence>
<evidence type="ECO:0000313" key="5">
    <source>
        <dbReference type="Proteomes" id="UP001176478"/>
    </source>
</evidence>
<reference evidence="3" key="2">
    <citation type="submission" date="2023-07" db="EMBL/GenBank/DDBJ databases">
        <authorList>
            <person name="Yang W."/>
            <person name="Chen J."/>
            <person name="Ji P."/>
            <person name="Hu F."/>
        </authorList>
    </citation>
    <scope>NUCLEOTIDE SEQUENCE</scope>
    <source>
        <strain evidence="3">CRE-138-0111</strain>
    </source>
</reference>